<feature type="domain" description="Cytochrome c" evidence="8">
    <location>
        <begin position="181"/>
        <end position="269"/>
    </location>
</feature>
<keyword evidence="4" id="KW-0249">Electron transport</keyword>
<keyword evidence="5 6" id="KW-0408">Iron</keyword>
<keyword evidence="3 6" id="KW-0479">Metal-binding</keyword>
<dbReference type="PANTHER" id="PTHR37823">
    <property type="entry name" value="CYTOCHROME C-553-LIKE"/>
    <property type="match status" value="1"/>
</dbReference>
<organism evidence="9 10">
    <name type="scientific">Glaciimonas soli</name>
    <dbReference type="NCBI Taxonomy" id="2590999"/>
    <lineage>
        <taxon>Bacteria</taxon>
        <taxon>Pseudomonadati</taxon>
        <taxon>Pseudomonadota</taxon>
        <taxon>Betaproteobacteria</taxon>
        <taxon>Burkholderiales</taxon>
        <taxon>Oxalobacteraceae</taxon>
        <taxon>Glaciimonas</taxon>
    </lineage>
</organism>
<evidence type="ECO:0000256" key="6">
    <source>
        <dbReference type="PROSITE-ProRule" id="PRU00433"/>
    </source>
</evidence>
<keyword evidence="1" id="KW-0813">Transport</keyword>
<gene>
    <name evidence="9" type="ORF">GEV47_09295</name>
</gene>
<dbReference type="EMBL" id="WINI01000004">
    <property type="protein sequence ID" value="MQR00878.1"/>
    <property type="molecule type" value="Genomic_DNA"/>
</dbReference>
<evidence type="ECO:0000313" key="10">
    <source>
        <dbReference type="Proteomes" id="UP000451565"/>
    </source>
</evidence>
<dbReference type="InterPro" id="IPR009056">
    <property type="entry name" value="Cyt_c-like_dom"/>
</dbReference>
<accession>A0A843YTQ0</accession>
<dbReference type="GO" id="GO:0009055">
    <property type="term" value="F:electron transfer activity"/>
    <property type="evidence" value="ECO:0007669"/>
    <property type="project" value="InterPro"/>
</dbReference>
<feature type="signal peptide" evidence="7">
    <location>
        <begin position="1"/>
        <end position="21"/>
    </location>
</feature>
<protein>
    <submittedName>
        <fullName evidence="9">C-type cytochrome</fullName>
    </submittedName>
</protein>
<evidence type="ECO:0000256" key="2">
    <source>
        <dbReference type="ARBA" id="ARBA00022617"/>
    </source>
</evidence>
<evidence type="ECO:0000256" key="3">
    <source>
        <dbReference type="ARBA" id="ARBA00022723"/>
    </source>
</evidence>
<evidence type="ECO:0000256" key="7">
    <source>
        <dbReference type="SAM" id="SignalP"/>
    </source>
</evidence>
<keyword evidence="10" id="KW-1185">Reference proteome</keyword>
<dbReference type="InterPro" id="IPR036909">
    <property type="entry name" value="Cyt_c-like_dom_sf"/>
</dbReference>
<dbReference type="OrthoDB" id="9765171at2"/>
<dbReference type="PROSITE" id="PS51007">
    <property type="entry name" value="CYTC"/>
    <property type="match status" value="1"/>
</dbReference>
<proteinExistence type="predicted"/>
<dbReference type="InterPro" id="IPR051811">
    <property type="entry name" value="Cytochrome_c550/c551-like"/>
</dbReference>
<evidence type="ECO:0000259" key="8">
    <source>
        <dbReference type="PROSITE" id="PS51007"/>
    </source>
</evidence>
<evidence type="ECO:0000256" key="1">
    <source>
        <dbReference type="ARBA" id="ARBA00022448"/>
    </source>
</evidence>
<evidence type="ECO:0000256" key="4">
    <source>
        <dbReference type="ARBA" id="ARBA00022982"/>
    </source>
</evidence>
<reference evidence="9 10" key="1">
    <citation type="submission" date="2019-10" db="EMBL/GenBank/DDBJ databases">
        <title>Glaciimonas soli sp. nov., a psychrophilic bacterium isolated from the forest soil of a high elevation mountain in Taiwan.</title>
        <authorList>
            <person name="Wang L.-T."/>
            <person name="Shieh W.Y."/>
        </authorList>
    </citation>
    <scope>NUCLEOTIDE SEQUENCE [LARGE SCALE GENOMIC DNA]</scope>
    <source>
        <strain evidence="9 10">GS1</strain>
    </source>
</reference>
<dbReference type="SUPFAM" id="SSF46626">
    <property type="entry name" value="Cytochrome c"/>
    <property type="match status" value="1"/>
</dbReference>
<comment type="caution">
    <text evidence="9">The sequence shown here is derived from an EMBL/GenBank/DDBJ whole genome shotgun (WGS) entry which is preliminary data.</text>
</comment>
<dbReference type="Pfam" id="PF00034">
    <property type="entry name" value="Cytochrom_C"/>
    <property type="match status" value="1"/>
</dbReference>
<evidence type="ECO:0000256" key="5">
    <source>
        <dbReference type="ARBA" id="ARBA00023004"/>
    </source>
</evidence>
<sequence>MIVASCGLAVLLTLISLPGNAAEPVLEIHIGQQVKQLSSAELLKSPDVRTIEIADDVSYKRKTQYRAVPFTALISAKQLAQAETVQFTALDGFVANIPGTLLNSAAQPWLAIEPADKPWSPLKPGKPSAGPFYLVWRAPGKAAVSAEQWPYQIATITETIALEKRFPQIVPKASASDLSSKAALRGMQVYIANCSVCHKINNAGDATIGPDLNRPFSPTEYFQDAFLRKLIRDPTSVRNWPQKSMPGFTATNLSDAQLNDLLVYLQQMAKQR</sequence>
<keyword evidence="7" id="KW-0732">Signal</keyword>
<dbReference type="PANTHER" id="PTHR37823:SF1">
    <property type="entry name" value="CYTOCHROME C-553-LIKE"/>
    <property type="match status" value="1"/>
</dbReference>
<evidence type="ECO:0000313" key="9">
    <source>
        <dbReference type="EMBL" id="MQR00878.1"/>
    </source>
</evidence>
<dbReference type="AlphaFoldDB" id="A0A843YTQ0"/>
<dbReference type="Proteomes" id="UP000451565">
    <property type="component" value="Unassembled WGS sequence"/>
</dbReference>
<dbReference type="GO" id="GO:0020037">
    <property type="term" value="F:heme binding"/>
    <property type="evidence" value="ECO:0007669"/>
    <property type="project" value="InterPro"/>
</dbReference>
<dbReference type="GO" id="GO:0046872">
    <property type="term" value="F:metal ion binding"/>
    <property type="evidence" value="ECO:0007669"/>
    <property type="project" value="UniProtKB-KW"/>
</dbReference>
<dbReference type="Gene3D" id="1.10.760.10">
    <property type="entry name" value="Cytochrome c-like domain"/>
    <property type="match status" value="1"/>
</dbReference>
<feature type="chain" id="PRO_5033011966" evidence="7">
    <location>
        <begin position="22"/>
        <end position="272"/>
    </location>
</feature>
<name>A0A843YTQ0_9BURK</name>
<keyword evidence="2 6" id="KW-0349">Heme</keyword>